<organism evidence="1 2">
    <name type="scientific">Armillaria gallica</name>
    <name type="common">Bulbous honey fungus</name>
    <name type="synonym">Armillaria bulbosa</name>
    <dbReference type="NCBI Taxonomy" id="47427"/>
    <lineage>
        <taxon>Eukaryota</taxon>
        <taxon>Fungi</taxon>
        <taxon>Dikarya</taxon>
        <taxon>Basidiomycota</taxon>
        <taxon>Agaricomycotina</taxon>
        <taxon>Agaricomycetes</taxon>
        <taxon>Agaricomycetidae</taxon>
        <taxon>Agaricales</taxon>
        <taxon>Marasmiineae</taxon>
        <taxon>Physalacriaceae</taxon>
        <taxon>Armillaria</taxon>
    </lineage>
</organism>
<proteinExistence type="predicted"/>
<protein>
    <submittedName>
        <fullName evidence="1">Uncharacterized protein</fullName>
    </submittedName>
</protein>
<dbReference type="InParanoid" id="A0A2H3DKT6"/>
<keyword evidence="2" id="KW-1185">Reference proteome</keyword>
<name>A0A2H3DKT6_ARMGA</name>
<evidence type="ECO:0000313" key="2">
    <source>
        <dbReference type="Proteomes" id="UP000217790"/>
    </source>
</evidence>
<evidence type="ECO:0000313" key="1">
    <source>
        <dbReference type="EMBL" id="PBK95841.1"/>
    </source>
</evidence>
<dbReference type="AlphaFoldDB" id="A0A2H3DKT6"/>
<reference evidence="2" key="1">
    <citation type="journal article" date="2017" name="Nat. Ecol. Evol.">
        <title>Genome expansion and lineage-specific genetic innovations in the forest pathogenic fungi Armillaria.</title>
        <authorList>
            <person name="Sipos G."/>
            <person name="Prasanna A.N."/>
            <person name="Walter M.C."/>
            <person name="O'Connor E."/>
            <person name="Balint B."/>
            <person name="Krizsan K."/>
            <person name="Kiss B."/>
            <person name="Hess J."/>
            <person name="Varga T."/>
            <person name="Slot J."/>
            <person name="Riley R."/>
            <person name="Boka B."/>
            <person name="Rigling D."/>
            <person name="Barry K."/>
            <person name="Lee J."/>
            <person name="Mihaltcheva S."/>
            <person name="LaButti K."/>
            <person name="Lipzen A."/>
            <person name="Waldron R."/>
            <person name="Moloney N.M."/>
            <person name="Sperisen C."/>
            <person name="Kredics L."/>
            <person name="Vagvoelgyi C."/>
            <person name="Patrignani A."/>
            <person name="Fitzpatrick D."/>
            <person name="Nagy I."/>
            <person name="Doyle S."/>
            <person name="Anderson J.B."/>
            <person name="Grigoriev I.V."/>
            <person name="Gueldener U."/>
            <person name="Muensterkoetter M."/>
            <person name="Nagy L.G."/>
        </authorList>
    </citation>
    <scope>NUCLEOTIDE SEQUENCE [LARGE SCALE GENOMIC DNA]</scope>
    <source>
        <strain evidence="2">Ar21-2</strain>
    </source>
</reference>
<sequence length="238" mass="27090">MRSDATQTLMHHTSTEIGLWIRMKRAYPLLSVIPPTHPSSTSTKSKSFLCFIHPFHWASERDRETRISLGAAANQYNPHLVSLRSQICFRRNLLVMCYFFIRGSLGFDSPHPLTSVTSEPYFFKCFTEFNDSKHLACASSLVRCGCHWKESSEERHEHGRRLLSQVYDSSFLAMRHLTSKYLVNDVSCAALLEYSATHACKCMHHGSGSVLSLKTTTLFMSTGHHRYSPYLLTAYSLG</sequence>
<dbReference type="Proteomes" id="UP000217790">
    <property type="component" value="Unassembled WGS sequence"/>
</dbReference>
<accession>A0A2H3DKT6</accession>
<dbReference type="EMBL" id="KZ293651">
    <property type="protein sequence ID" value="PBK95841.1"/>
    <property type="molecule type" value="Genomic_DNA"/>
</dbReference>
<gene>
    <name evidence="1" type="ORF">ARMGADRAFT_750415</name>
</gene>